<dbReference type="EMBL" id="CM042014">
    <property type="protein sequence ID" value="KAI3722884.1"/>
    <property type="molecule type" value="Genomic_DNA"/>
</dbReference>
<protein>
    <submittedName>
        <fullName evidence="1">Uncharacterized protein</fullName>
    </submittedName>
</protein>
<evidence type="ECO:0000313" key="2">
    <source>
        <dbReference type="Proteomes" id="UP001055811"/>
    </source>
</evidence>
<name>A0ACB9BLJ3_CICIN</name>
<keyword evidence="2" id="KW-1185">Reference proteome</keyword>
<reference evidence="2" key="1">
    <citation type="journal article" date="2022" name="Mol. Ecol. Resour.">
        <title>The genomes of chicory, endive, great burdock and yacon provide insights into Asteraceae palaeo-polyploidization history and plant inulin production.</title>
        <authorList>
            <person name="Fan W."/>
            <person name="Wang S."/>
            <person name="Wang H."/>
            <person name="Wang A."/>
            <person name="Jiang F."/>
            <person name="Liu H."/>
            <person name="Zhao H."/>
            <person name="Xu D."/>
            <person name="Zhang Y."/>
        </authorList>
    </citation>
    <scope>NUCLEOTIDE SEQUENCE [LARGE SCALE GENOMIC DNA]</scope>
    <source>
        <strain evidence="2">cv. Punajuju</strain>
    </source>
</reference>
<accession>A0ACB9BLJ3</accession>
<reference evidence="1 2" key="2">
    <citation type="journal article" date="2022" name="Mol. Ecol. Resour.">
        <title>The genomes of chicory, endive, great burdock and yacon provide insights into Asteraceae paleo-polyploidization history and plant inulin production.</title>
        <authorList>
            <person name="Fan W."/>
            <person name="Wang S."/>
            <person name="Wang H."/>
            <person name="Wang A."/>
            <person name="Jiang F."/>
            <person name="Liu H."/>
            <person name="Zhao H."/>
            <person name="Xu D."/>
            <person name="Zhang Y."/>
        </authorList>
    </citation>
    <scope>NUCLEOTIDE SEQUENCE [LARGE SCALE GENOMIC DNA]</scope>
    <source>
        <strain evidence="2">cv. Punajuju</strain>
        <tissue evidence="1">Leaves</tissue>
    </source>
</reference>
<evidence type="ECO:0000313" key="1">
    <source>
        <dbReference type="EMBL" id="KAI3722884.1"/>
    </source>
</evidence>
<sequence length="104" mass="12116">MEDVDFNQLCVRRSTEKKTQKRKSSSRFPEEMQFRRSDDRNKETGGWRRCCSTVGQQLFRGEPDKYHSGMQSKTIERQGKRAMKEGSIPIWGNPKPGFSKEKGV</sequence>
<comment type="caution">
    <text evidence="1">The sequence shown here is derived from an EMBL/GenBank/DDBJ whole genome shotgun (WGS) entry which is preliminary data.</text>
</comment>
<organism evidence="1 2">
    <name type="scientific">Cichorium intybus</name>
    <name type="common">Chicory</name>
    <dbReference type="NCBI Taxonomy" id="13427"/>
    <lineage>
        <taxon>Eukaryota</taxon>
        <taxon>Viridiplantae</taxon>
        <taxon>Streptophyta</taxon>
        <taxon>Embryophyta</taxon>
        <taxon>Tracheophyta</taxon>
        <taxon>Spermatophyta</taxon>
        <taxon>Magnoliopsida</taxon>
        <taxon>eudicotyledons</taxon>
        <taxon>Gunneridae</taxon>
        <taxon>Pentapetalae</taxon>
        <taxon>asterids</taxon>
        <taxon>campanulids</taxon>
        <taxon>Asterales</taxon>
        <taxon>Asteraceae</taxon>
        <taxon>Cichorioideae</taxon>
        <taxon>Cichorieae</taxon>
        <taxon>Cichoriinae</taxon>
        <taxon>Cichorium</taxon>
    </lineage>
</organism>
<dbReference type="Proteomes" id="UP001055811">
    <property type="component" value="Linkage Group LG06"/>
</dbReference>
<gene>
    <name evidence="1" type="ORF">L2E82_34060</name>
</gene>
<proteinExistence type="predicted"/>